<keyword evidence="1" id="KW-0175">Coiled coil</keyword>
<evidence type="ECO:0000256" key="2">
    <source>
        <dbReference type="SAM" id="Phobius"/>
    </source>
</evidence>
<evidence type="ECO:0008006" key="5">
    <source>
        <dbReference type="Google" id="ProtNLM"/>
    </source>
</evidence>
<reference evidence="4" key="1">
    <citation type="submission" date="2017-01" db="EMBL/GenBank/DDBJ databases">
        <title>Novel pathways for hydrocarbon cycling and metabolic interdependencies in hydrothermal sediment communities.</title>
        <authorList>
            <person name="Dombrowski N."/>
            <person name="Seitz K."/>
            <person name="Teske A."/>
            <person name="Baker B."/>
        </authorList>
    </citation>
    <scope>NUCLEOTIDE SEQUENCE [LARGE SCALE GENOMIC DNA]</scope>
</reference>
<keyword evidence="2" id="KW-0812">Transmembrane</keyword>
<sequence>MSRISSAVISLVLIILLSVFFFLSPKFFAQRAANEKEVLSKLVSKRIESLGHSLAHASFVEDAIIMGEEANLGEIIMRLKKDEPDIKYIHFTNKNDTVIASTMANIVGKKYSSNLGKSGRDEIQEKNGTYEGAFKITVGKTQIGTLYLGATPEVPHIKVATSSNPLVLVVGIIVGLIAFFITFSSGKNLEAKLIENINKRQEEVFSPKIESLKSEQENAQKKLDEINSRIEKAKEELRKLNEDYEARKQEFENSPVMQSVEKLKVTEAELLKRLETLKQEEQNLKNEVALLNQKREEVHSALEAEKKEEKNLHEKLDLIKKKILHLETPGK</sequence>
<keyword evidence="2" id="KW-1133">Transmembrane helix</keyword>
<evidence type="ECO:0000313" key="4">
    <source>
        <dbReference type="Proteomes" id="UP000191663"/>
    </source>
</evidence>
<feature type="coiled-coil region" evidence="1">
    <location>
        <begin position="209"/>
        <end position="322"/>
    </location>
</feature>
<dbReference type="InterPro" id="IPR029151">
    <property type="entry name" value="Sensor-like_sf"/>
</dbReference>
<comment type="caution">
    <text evidence="3">The sequence shown here is derived from an EMBL/GenBank/DDBJ whole genome shotgun (WGS) entry which is preliminary data.</text>
</comment>
<accession>A0A1V4QDW3</accession>
<dbReference type="Proteomes" id="UP000191663">
    <property type="component" value="Unassembled WGS sequence"/>
</dbReference>
<dbReference type="AlphaFoldDB" id="A0A1V4QDW3"/>
<feature type="transmembrane region" description="Helical" evidence="2">
    <location>
        <begin position="165"/>
        <end position="183"/>
    </location>
</feature>
<keyword evidence="2" id="KW-0472">Membrane</keyword>
<proteinExistence type="predicted"/>
<dbReference type="EMBL" id="MUKB01000110">
    <property type="protein sequence ID" value="OPX17548.1"/>
    <property type="molecule type" value="Genomic_DNA"/>
</dbReference>
<name>A0A1V4QDW3_UNCW3</name>
<gene>
    <name evidence="3" type="ORF">BXT86_05905</name>
</gene>
<dbReference type="SUPFAM" id="SSF103190">
    <property type="entry name" value="Sensory domain-like"/>
    <property type="match status" value="1"/>
</dbReference>
<evidence type="ECO:0000256" key="1">
    <source>
        <dbReference type="SAM" id="Coils"/>
    </source>
</evidence>
<organism evidence="3 4">
    <name type="scientific">candidate division WOR-3 bacterium 4484_100</name>
    <dbReference type="NCBI Taxonomy" id="1936077"/>
    <lineage>
        <taxon>Bacteria</taxon>
        <taxon>Bacteria division WOR-3</taxon>
    </lineage>
</organism>
<evidence type="ECO:0000313" key="3">
    <source>
        <dbReference type="EMBL" id="OPX17548.1"/>
    </source>
</evidence>
<protein>
    <recommendedName>
        <fullName evidence="5">Single cache domain-containing protein</fullName>
    </recommendedName>
</protein>